<evidence type="ECO:0000256" key="1">
    <source>
        <dbReference type="SAM" id="MobiDB-lite"/>
    </source>
</evidence>
<keyword evidence="3" id="KW-1185">Reference proteome</keyword>
<evidence type="ECO:0000313" key="2">
    <source>
        <dbReference type="EMBL" id="TDY39055.1"/>
    </source>
</evidence>
<proteinExistence type="predicted"/>
<dbReference type="EMBL" id="SORE01000028">
    <property type="protein sequence ID" value="TDY39055.1"/>
    <property type="molecule type" value="Genomic_DNA"/>
</dbReference>
<dbReference type="Proteomes" id="UP000295509">
    <property type="component" value="Unassembled WGS sequence"/>
</dbReference>
<protein>
    <submittedName>
        <fullName evidence="2">Uncharacterized protein</fullName>
    </submittedName>
</protein>
<organism evidence="2 3">
    <name type="scientific">Paraburkholderia rhizosphaerae</name>
    <dbReference type="NCBI Taxonomy" id="480658"/>
    <lineage>
        <taxon>Bacteria</taxon>
        <taxon>Pseudomonadati</taxon>
        <taxon>Pseudomonadota</taxon>
        <taxon>Betaproteobacteria</taxon>
        <taxon>Burkholderiales</taxon>
        <taxon>Burkholderiaceae</taxon>
        <taxon>Paraburkholderia</taxon>
    </lineage>
</organism>
<reference evidence="2 3" key="1">
    <citation type="submission" date="2019-03" db="EMBL/GenBank/DDBJ databases">
        <title>Genomic Encyclopedia of Type Strains, Phase III (KMG-III): the genomes of soil and plant-associated and newly described type strains.</title>
        <authorList>
            <person name="Whitman W."/>
        </authorList>
    </citation>
    <scope>NUCLEOTIDE SEQUENCE [LARGE SCALE GENOMIC DNA]</scope>
    <source>
        <strain evidence="2 3">LMG 29544</strain>
    </source>
</reference>
<name>A0A4R8L9I1_9BURK</name>
<sequence length="79" mass="8529">MSITTIRHSDTDVQVEQTLYTFAAKSDADAFQRCVADTAVDHCCQQHPPASTRSAIPDEPIEDPDRGSTISPKVGGMPL</sequence>
<dbReference type="RefSeq" id="WP_134196558.1">
    <property type="nucleotide sequence ID" value="NZ_JBHLUW010000024.1"/>
</dbReference>
<dbReference type="AlphaFoldDB" id="A0A4R8L9I1"/>
<comment type="caution">
    <text evidence="2">The sequence shown here is derived from an EMBL/GenBank/DDBJ whole genome shotgun (WGS) entry which is preliminary data.</text>
</comment>
<accession>A0A4R8L9I1</accession>
<dbReference type="OrthoDB" id="9010490at2"/>
<evidence type="ECO:0000313" key="3">
    <source>
        <dbReference type="Proteomes" id="UP000295509"/>
    </source>
</evidence>
<gene>
    <name evidence="2" type="ORF">BX592_12859</name>
</gene>
<feature type="region of interest" description="Disordered" evidence="1">
    <location>
        <begin position="46"/>
        <end position="79"/>
    </location>
</feature>